<comment type="caution">
    <text evidence="6">The sequence shown here is derived from an EMBL/GenBank/DDBJ whole genome shotgun (WGS) entry which is preliminary data.</text>
</comment>
<keyword evidence="3 5" id="KW-0732">Signal</keyword>
<feature type="binding site" evidence="4">
    <location>
        <position position="69"/>
    </location>
    <ligand>
        <name>molybdate</name>
        <dbReference type="ChEBI" id="CHEBI:36264"/>
    </ligand>
</feature>
<comment type="similarity">
    <text evidence="1">Belongs to the bacterial solute-binding protein ModA family.</text>
</comment>
<dbReference type="NCBIfam" id="TIGR01256">
    <property type="entry name" value="modA"/>
    <property type="match status" value="1"/>
</dbReference>
<feature type="chain" id="PRO_5038991089" evidence="5">
    <location>
        <begin position="28"/>
        <end position="256"/>
    </location>
</feature>
<dbReference type="PANTHER" id="PTHR30632:SF0">
    <property type="entry name" value="SULFATE-BINDING PROTEIN"/>
    <property type="match status" value="1"/>
</dbReference>
<keyword evidence="4" id="KW-0500">Molybdenum</keyword>
<proteinExistence type="inferred from homology"/>
<dbReference type="InterPro" id="IPR005950">
    <property type="entry name" value="ModA"/>
</dbReference>
<evidence type="ECO:0000256" key="2">
    <source>
        <dbReference type="ARBA" id="ARBA00022723"/>
    </source>
</evidence>
<feature type="signal peptide" evidence="5">
    <location>
        <begin position="1"/>
        <end position="27"/>
    </location>
</feature>
<dbReference type="RefSeq" id="WP_131892516.1">
    <property type="nucleotide sequence ID" value="NZ_SMKU01000047.1"/>
</dbReference>
<dbReference type="PIRSF" id="PIRSF004846">
    <property type="entry name" value="ModA"/>
    <property type="match status" value="1"/>
</dbReference>
<dbReference type="OrthoDB" id="9785015at2"/>
<evidence type="ECO:0000256" key="4">
    <source>
        <dbReference type="PIRSR" id="PIRSR004846-1"/>
    </source>
</evidence>
<dbReference type="SUPFAM" id="SSF53850">
    <property type="entry name" value="Periplasmic binding protein-like II"/>
    <property type="match status" value="1"/>
</dbReference>
<feature type="binding site" evidence="4">
    <location>
        <position position="41"/>
    </location>
    <ligand>
        <name>molybdate</name>
        <dbReference type="ChEBI" id="CHEBI:36264"/>
    </ligand>
</feature>
<evidence type="ECO:0000256" key="5">
    <source>
        <dbReference type="SAM" id="SignalP"/>
    </source>
</evidence>
<reference evidence="6 7" key="1">
    <citation type="submission" date="2019-03" db="EMBL/GenBank/DDBJ databases">
        <title>Draft genome sequences of novel Actinobacteria.</title>
        <authorList>
            <person name="Sahin N."/>
            <person name="Ay H."/>
            <person name="Saygin H."/>
        </authorList>
    </citation>
    <scope>NUCLEOTIDE SEQUENCE [LARGE SCALE GENOMIC DNA]</scope>
    <source>
        <strain evidence="6 7">H3C3</strain>
    </source>
</reference>
<gene>
    <name evidence="6" type="primary">modA</name>
    <name evidence="6" type="ORF">E1298_12410</name>
</gene>
<dbReference type="EMBL" id="SMKU01000047">
    <property type="protein sequence ID" value="TDD91015.1"/>
    <property type="molecule type" value="Genomic_DNA"/>
</dbReference>
<protein>
    <submittedName>
        <fullName evidence="6">Molybdate ABC transporter substrate-binding protein</fullName>
    </submittedName>
</protein>
<dbReference type="Gene3D" id="3.40.190.10">
    <property type="entry name" value="Periplasmic binding protein-like II"/>
    <property type="match status" value="2"/>
</dbReference>
<accession>A0A4R5BXM7</accession>
<evidence type="ECO:0000256" key="3">
    <source>
        <dbReference type="ARBA" id="ARBA00022729"/>
    </source>
</evidence>
<dbReference type="GO" id="GO:0030973">
    <property type="term" value="F:molybdate ion binding"/>
    <property type="evidence" value="ECO:0007669"/>
    <property type="project" value="TreeGrafter"/>
</dbReference>
<dbReference type="GO" id="GO:0015689">
    <property type="term" value="P:molybdate ion transport"/>
    <property type="evidence" value="ECO:0007669"/>
    <property type="project" value="InterPro"/>
</dbReference>
<dbReference type="Proteomes" id="UP000294513">
    <property type="component" value="Unassembled WGS sequence"/>
</dbReference>
<name>A0A4R5BXM7_9ACTN</name>
<keyword evidence="7" id="KW-1185">Reference proteome</keyword>
<dbReference type="InterPro" id="IPR050682">
    <property type="entry name" value="ModA/WtpA"/>
</dbReference>
<sequence>MPDSPRRRWLRASVLLVLLGLPAGCGGSPGPATLTVLASSSLTEAFGEMGVAYGQSHPGVKLRFEFGGSNEMAARLSVHDSGDVLVTADAASMQKAARYLTGPRRVVAHDALTIALAPGNPKRVRGLRDLTRPGLRVVVGAAMVPVGRYARQVFARAGLTVRWSSEQVSARAVLDRVRSGEADAGLVFITDLRSAGAAASSVPIPRDLNVTASFPATAVKGGAHEDQAGAFVSWLVTPAAQKLFNKYGFASPAPMR</sequence>
<evidence type="ECO:0000313" key="6">
    <source>
        <dbReference type="EMBL" id="TDD91015.1"/>
    </source>
</evidence>
<dbReference type="Pfam" id="PF13531">
    <property type="entry name" value="SBP_bac_11"/>
    <property type="match status" value="1"/>
</dbReference>
<evidence type="ECO:0000256" key="1">
    <source>
        <dbReference type="ARBA" id="ARBA00009175"/>
    </source>
</evidence>
<evidence type="ECO:0000313" key="7">
    <source>
        <dbReference type="Proteomes" id="UP000294513"/>
    </source>
</evidence>
<organism evidence="6 7">
    <name type="scientific">Actinomadura rubrisoli</name>
    <dbReference type="NCBI Taxonomy" id="2530368"/>
    <lineage>
        <taxon>Bacteria</taxon>
        <taxon>Bacillati</taxon>
        <taxon>Actinomycetota</taxon>
        <taxon>Actinomycetes</taxon>
        <taxon>Streptosporangiales</taxon>
        <taxon>Thermomonosporaceae</taxon>
        <taxon>Actinomadura</taxon>
    </lineage>
</organism>
<keyword evidence="2 4" id="KW-0479">Metal-binding</keyword>
<dbReference type="AlphaFoldDB" id="A0A4R5BXM7"/>
<dbReference type="GO" id="GO:0046872">
    <property type="term" value="F:metal ion binding"/>
    <property type="evidence" value="ECO:0007669"/>
    <property type="project" value="UniProtKB-KW"/>
</dbReference>
<dbReference type="PANTHER" id="PTHR30632">
    <property type="entry name" value="MOLYBDATE-BINDING PERIPLASMIC PROTEIN"/>
    <property type="match status" value="1"/>
</dbReference>